<accession>A0AAV4PI62</accession>
<reference evidence="2 3" key="1">
    <citation type="submission" date="2021-06" db="EMBL/GenBank/DDBJ databases">
        <title>Caerostris extrusa draft genome.</title>
        <authorList>
            <person name="Kono N."/>
            <person name="Arakawa K."/>
        </authorList>
    </citation>
    <scope>NUCLEOTIDE SEQUENCE [LARGE SCALE GENOMIC DNA]</scope>
</reference>
<evidence type="ECO:0000313" key="3">
    <source>
        <dbReference type="Proteomes" id="UP001054945"/>
    </source>
</evidence>
<dbReference type="Proteomes" id="UP001054945">
    <property type="component" value="Unassembled WGS sequence"/>
</dbReference>
<keyword evidence="3" id="KW-1185">Reference proteome</keyword>
<comment type="caution">
    <text evidence="2">The sequence shown here is derived from an EMBL/GenBank/DDBJ whole genome shotgun (WGS) entry which is preliminary data.</text>
</comment>
<dbReference type="EMBL" id="BPLR01004695">
    <property type="protein sequence ID" value="GIX96789.1"/>
    <property type="molecule type" value="Genomic_DNA"/>
</dbReference>
<evidence type="ECO:0000313" key="2">
    <source>
        <dbReference type="EMBL" id="GIX96789.1"/>
    </source>
</evidence>
<feature type="region of interest" description="Disordered" evidence="1">
    <location>
        <begin position="49"/>
        <end position="69"/>
    </location>
</feature>
<dbReference type="AlphaFoldDB" id="A0AAV4PI62"/>
<protein>
    <submittedName>
        <fullName evidence="2">Uncharacterized protein</fullName>
    </submittedName>
</protein>
<evidence type="ECO:0000256" key="1">
    <source>
        <dbReference type="SAM" id="MobiDB-lite"/>
    </source>
</evidence>
<proteinExistence type="predicted"/>
<gene>
    <name evidence="2" type="ORF">CEXT_5181</name>
</gene>
<feature type="compositionally biased region" description="Basic residues" evidence="1">
    <location>
        <begin position="49"/>
        <end position="61"/>
    </location>
</feature>
<sequence length="107" mass="12464">MMRSITPRVLPPPPLCTPPPLPSKIPINPPFLIVSWELVGLLSFLKEKRTKKKKKEKKNKKTRTESGENRGVTNLIFFEEGAEYYRLYRLAWKTKKDGQWDPTPPFP</sequence>
<name>A0AAV4PI62_CAEEX</name>
<organism evidence="2 3">
    <name type="scientific">Caerostris extrusa</name>
    <name type="common">Bark spider</name>
    <name type="synonym">Caerostris bankana</name>
    <dbReference type="NCBI Taxonomy" id="172846"/>
    <lineage>
        <taxon>Eukaryota</taxon>
        <taxon>Metazoa</taxon>
        <taxon>Ecdysozoa</taxon>
        <taxon>Arthropoda</taxon>
        <taxon>Chelicerata</taxon>
        <taxon>Arachnida</taxon>
        <taxon>Araneae</taxon>
        <taxon>Araneomorphae</taxon>
        <taxon>Entelegynae</taxon>
        <taxon>Araneoidea</taxon>
        <taxon>Araneidae</taxon>
        <taxon>Caerostris</taxon>
    </lineage>
</organism>